<dbReference type="PANTHER" id="PTHR47894:SF4">
    <property type="entry name" value="HTH-TYPE TRANSCRIPTIONAL REGULATOR GADX"/>
    <property type="match status" value="1"/>
</dbReference>
<dbReference type="EMBL" id="CABVGY010000016">
    <property type="protein sequence ID" value="VVM95776.1"/>
    <property type="molecule type" value="Genomic_DNA"/>
</dbReference>
<name>A0A5E6TRR4_PSEFL</name>
<dbReference type="Gene3D" id="1.10.10.60">
    <property type="entry name" value="Homeodomain-like"/>
    <property type="match status" value="1"/>
</dbReference>
<reference evidence="5 6" key="1">
    <citation type="submission" date="2019-09" db="EMBL/GenBank/DDBJ databases">
        <authorList>
            <person name="Chandra G."/>
            <person name="Truman W A."/>
        </authorList>
    </citation>
    <scope>NUCLEOTIDE SEQUENCE [LARGE SCALE GENOMIC DNA]</scope>
    <source>
        <strain evidence="5">PS659</strain>
    </source>
</reference>
<evidence type="ECO:0000256" key="3">
    <source>
        <dbReference type="ARBA" id="ARBA00023163"/>
    </source>
</evidence>
<dbReference type="PROSITE" id="PS01124">
    <property type="entry name" value="HTH_ARAC_FAMILY_2"/>
    <property type="match status" value="1"/>
</dbReference>
<evidence type="ECO:0000313" key="6">
    <source>
        <dbReference type="Proteomes" id="UP000326729"/>
    </source>
</evidence>
<dbReference type="GO" id="GO:0005829">
    <property type="term" value="C:cytosol"/>
    <property type="evidence" value="ECO:0007669"/>
    <property type="project" value="TreeGrafter"/>
</dbReference>
<keyword evidence="1" id="KW-0805">Transcription regulation</keyword>
<feature type="domain" description="HTH araC/xylS-type" evidence="4">
    <location>
        <begin position="236"/>
        <end position="334"/>
    </location>
</feature>
<dbReference type="GO" id="GO:0000976">
    <property type="term" value="F:transcription cis-regulatory region binding"/>
    <property type="evidence" value="ECO:0007669"/>
    <property type="project" value="TreeGrafter"/>
</dbReference>
<dbReference type="Proteomes" id="UP000326729">
    <property type="component" value="Unassembled WGS sequence"/>
</dbReference>
<dbReference type="Pfam" id="PF12625">
    <property type="entry name" value="Arabinose_bd"/>
    <property type="match status" value="1"/>
</dbReference>
<gene>
    <name evidence="5" type="primary">virS_5</name>
    <name evidence="5" type="ORF">PS659_03090</name>
</gene>
<organism evidence="5 6">
    <name type="scientific">Pseudomonas fluorescens</name>
    <dbReference type="NCBI Taxonomy" id="294"/>
    <lineage>
        <taxon>Bacteria</taxon>
        <taxon>Pseudomonadati</taxon>
        <taxon>Pseudomonadota</taxon>
        <taxon>Gammaproteobacteria</taxon>
        <taxon>Pseudomonadales</taxon>
        <taxon>Pseudomonadaceae</taxon>
        <taxon>Pseudomonas</taxon>
    </lineage>
</organism>
<dbReference type="SMART" id="SM00342">
    <property type="entry name" value="HTH_ARAC"/>
    <property type="match status" value="1"/>
</dbReference>
<keyword evidence="2" id="KW-0238">DNA-binding</keyword>
<dbReference type="AlphaFoldDB" id="A0A5E6TRR4"/>
<proteinExistence type="predicted"/>
<evidence type="ECO:0000256" key="1">
    <source>
        <dbReference type="ARBA" id="ARBA00023015"/>
    </source>
</evidence>
<dbReference type="InterPro" id="IPR032687">
    <property type="entry name" value="AraC-type_N"/>
</dbReference>
<keyword evidence="3" id="KW-0804">Transcription</keyword>
<evidence type="ECO:0000259" key="4">
    <source>
        <dbReference type="PROSITE" id="PS01124"/>
    </source>
</evidence>
<sequence length="349" mass="39228">MGNRSMKGLVRSASLTNYAEIARSLNVDPMQQLRLVGLDPRCLLQPDLKIAIEAVARLLDSSAREAGVEDFGLRLAESRKASNLGPLALLWREPTLRSALKALQEFLYLHNQGLVLDIEESGGVAVLRLELVTVSHLYVRQSVELAVAVTHRMLKTLLGNHWHPSAVCLRHCAPRDDSRHQRVFGTSVQFNCLLDGIVCRSSDLDQTLPSADPEMAQYVHQYLKSIQENSRTALLEQVHQMIWTLLPTGRCSVEQVAAHLGRDRRTLHRHLAREGETFSSMLDHVRKELASRYLANPHHPLSEIAGVLGFSELSAFSRWFSRLFECSPSSWRTLPSPVNQRKSTPELLN</sequence>
<accession>A0A5E6TRR4</accession>
<protein>
    <submittedName>
        <fullName evidence="5">HTH-type transcriptional regulator VirS</fullName>
    </submittedName>
</protein>
<dbReference type="InterPro" id="IPR018060">
    <property type="entry name" value="HTH_AraC"/>
</dbReference>
<evidence type="ECO:0000313" key="5">
    <source>
        <dbReference type="EMBL" id="VVM95776.1"/>
    </source>
</evidence>
<evidence type="ECO:0000256" key="2">
    <source>
        <dbReference type="ARBA" id="ARBA00023125"/>
    </source>
</evidence>
<dbReference type="RefSeq" id="WP_224791511.1">
    <property type="nucleotide sequence ID" value="NZ_CABVGY010000016.1"/>
</dbReference>
<dbReference type="InterPro" id="IPR009057">
    <property type="entry name" value="Homeodomain-like_sf"/>
</dbReference>
<dbReference type="Pfam" id="PF12833">
    <property type="entry name" value="HTH_18"/>
    <property type="match status" value="1"/>
</dbReference>
<dbReference type="SUPFAM" id="SSF46689">
    <property type="entry name" value="Homeodomain-like"/>
    <property type="match status" value="1"/>
</dbReference>
<dbReference type="GO" id="GO:0003700">
    <property type="term" value="F:DNA-binding transcription factor activity"/>
    <property type="evidence" value="ECO:0007669"/>
    <property type="project" value="InterPro"/>
</dbReference>
<dbReference type="PANTHER" id="PTHR47894">
    <property type="entry name" value="HTH-TYPE TRANSCRIPTIONAL REGULATOR GADX"/>
    <property type="match status" value="1"/>
</dbReference>